<keyword evidence="4" id="KW-1185">Reference proteome</keyword>
<evidence type="ECO:0000313" key="4">
    <source>
        <dbReference type="Proteomes" id="UP001203665"/>
    </source>
</evidence>
<feature type="compositionally biased region" description="Basic and acidic residues" evidence="1">
    <location>
        <begin position="90"/>
        <end position="114"/>
    </location>
</feature>
<dbReference type="EMBL" id="JAMQJY010000006">
    <property type="protein sequence ID" value="MCM2677854.1"/>
    <property type="molecule type" value="Genomic_DNA"/>
</dbReference>
<keyword evidence="2" id="KW-0812">Transmembrane</keyword>
<comment type="caution">
    <text evidence="3">The sequence shown here is derived from an EMBL/GenBank/DDBJ whole genome shotgun (WGS) entry which is preliminary data.</text>
</comment>
<sequence>MEQLISLLFSNPLYLVIAIFGLVSLLGRMAKGGQQTNQRQNQQGQHQPTSAKEEPGKIDWRDIFNQEEVKTEPTRVEPKEQNQETYAPSQHREPDARDEMYQRLEEMKKKKQEAQQKASKQLSVSAANQDLTRSSELDLNFKNISSKEAMKAVVWAEVLGKPRSRNPHQSFAPPRQK</sequence>
<evidence type="ECO:0000313" key="3">
    <source>
        <dbReference type="EMBL" id="MCM2677854.1"/>
    </source>
</evidence>
<reference evidence="3" key="1">
    <citation type="submission" date="2022-06" db="EMBL/GenBank/DDBJ databases">
        <title>Alkalicoccobacillus porphyridii sp. nov., isolated from a marine red alga, Porphyridium purpureum and reclassification of Shouchella plakortidis and Shouchella gibsonii as Alkalicoccobacillus plakortidis comb. nov. and Alkalicoccobacillus gibsonii comb. nov.</title>
        <authorList>
            <person name="Kim K.H."/>
            <person name="Lee J.K."/>
            <person name="Han D.M."/>
            <person name="Baek J.H."/>
            <person name="Jeon C.O."/>
        </authorList>
    </citation>
    <scope>NUCLEOTIDE SEQUENCE</scope>
    <source>
        <strain evidence="3">DSM 19153</strain>
    </source>
</reference>
<proteinExistence type="predicted"/>
<dbReference type="Proteomes" id="UP001203665">
    <property type="component" value="Unassembled WGS sequence"/>
</dbReference>
<feature type="compositionally biased region" description="Low complexity" evidence="1">
    <location>
        <begin position="34"/>
        <end position="47"/>
    </location>
</feature>
<name>A0ABT0XPL7_9BACI</name>
<feature type="region of interest" description="Disordered" evidence="1">
    <location>
        <begin position="34"/>
        <end position="135"/>
    </location>
</feature>
<feature type="compositionally biased region" description="Polar residues" evidence="1">
    <location>
        <begin position="122"/>
        <end position="134"/>
    </location>
</feature>
<protein>
    <submittedName>
        <fullName evidence="3">Uncharacterized protein</fullName>
    </submittedName>
</protein>
<keyword evidence="2" id="KW-1133">Transmembrane helix</keyword>
<dbReference type="RefSeq" id="WP_251611647.1">
    <property type="nucleotide sequence ID" value="NZ_JAMQJY010000006.1"/>
</dbReference>
<accession>A0ABT0XPL7</accession>
<evidence type="ECO:0000256" key="2">
    <source>
        <dbReference type="SAM" id="Phobius"/>
    </source>
</evidence>
<organism evidence="3 4">
    <name type="scientific">Alkalicoccobacillus plakortidis</name>
    <dbReference type="NCBI Taxonomy" id="444060"/>
    <lineage>
        <taxon>Bacteria</taxon>
        <taxon>Bacillati</taxon>
        <taxon>Bacillota</taxon>
        <taxon>Bacilli</taxon>
        <taxon>Bacillales</taxon>
        <taxon>Bacillaceae</taxon>
        <taxon>Alkalicoccobacillus</taxon>
    </lineage>
</organism>
<feature type="compositionally biased region" description="Basic and acidic residues" evidence="1">
    <location>
        <begin position="51"/>
        <end position="82"/>
    </location>
</feature>
<feature type="transmembrane region" description="Helical" evidence="2">
    <location>
        <begin position="12"/>
        <end position="30"/>
    </location>
</feature>
<evidence type="ECO:0000256" key="1">
    <source>
        <dbReference type="SAM" id="MobiDB-lite"/>
    </source>
</evidence>
<gene>
    <name evidence="3" type="ORF">NDM98_22185</name>
</gene>
<keyword evidence="2" id="KW-0472">Membrane</keyword>